<proteinExistence type="predicted"/>
<feature type="domain" description="Abortive infection protein-like C-terminal" evidence="2">
    <location>
        <begin position="162"/>
        <end position="238"/>
    </location>
</feature>
<reference evidence="3 4" key="1">
    <citation type="submission" date="2020-04" db="EMBL/GenBank/DDBJ databases">
        <title>MicrobeNet Type strains.</title>
        <authorList>
            <person name="Nicholson A.C."/>
        </authorList>
    </citation>
    <scope>NUCLEOTIDE SEQUENCE [LARGE SCALE GENOMIC DNA]</scope>
    <source>
        <strain evidence="3 4">CCUG 61472</strain>
    </source>
</reference>
<sequence>MDISPKYRIDLISKLEIALMNKYDLEYCEYYIRAYQEEIDSFGNVDFDIAYSKEKGHGFDIDIRETLKNIGLASPEKLVKIAIDMGIETPDFIPSIPMFKNKLKADYKNAATSFEKAFKHVQKDPGEAIGHANSVLESIMKEILKKTPDYEKDASRGTRKPLLKDTLNTFSMNGTENTIPQSIRDIANALENITRGIETTRSDLTLIHGQDSDKPLIKDPTYAYFIVNACATVGLFLINMYEDKQSKNTNQAEITDDDLPF</sequence>
<organism evidence="3 4">
    <name type="scientific">Periweissella fabalis</name>
    <dbReference type="NCBI Taxonomy" id="1070421"/>
    <lineage>
        <taxon>Bacteria</taxon>
        <taxon>Bacillati</taxon>
        <taxon>Bacillota</taxon>
        <taxon>Bacilli</taxon>
        <taxon>Lactobacillales</taxon>
        <taxon>Lactobacillaceae</taxon>
        <taxon>Periweissella</taxon>
    </lineage>
</organism>
<dbReference type="Pfam" id="PF14355">
    <property type="entry name" value="Abi_C"/>
    <property type="match status" value="1"/>
</dbReference>
<comment type="caution">
    <text evidence="3">The sequence shown here is derived from an EMBL/GenBank/DDBJ whole genome shotgun (WGS) entry which is preliminary data.</text>
</comment>
<name>A0A7X6S1V5_9LACO</name>
<accession>A0A7X6S1V5</accession>
<dbReference type="InterPro" id="IPR026001">
    <property type="entry name" value="Abi-like_C"/>
</dbReference>
<keyword evidence="1" id="KW-0812">Transmembrane</keyword>
<gene>
    <name evidence="3" type="ORF">HF964_01080</name>
</gene>
<dbReference type="RefSeq" id="WP_168721201.1">
    <property type="nucleotide sequence ID" value="NZ_JAAXPN010000001.1"/>
</dbReference>
<evidence type="ECO:0000313" key="4">
    <source>
        <dbReference type="Proteomes" id="UP000549765"/>
    </source>
</evidence>
<feature type="transmembrane region" description="Helical" evidence="1">
    <location>
        <begin position="222"/>
        <end position="241"/>
    </location>
</feature>
<keyword evidence="4" id="KW-1185">Reference proteome</keyword>
<keyword evidence="1" id="KW-0472">Membrane</keyword>
<dbReference type="Proteomes" id="UP000549765">
    <property type="component" value="Unassembled WGS sequence"/>
</dbReference>
<keyword evidence="1" id="KW-1133">Transmembrane helix</keyword>
<dbReference type="EMBL" id="JAAXPN010000001">
    <property type="protein sequence ID" value="NKZ23404.1"/>
    <property type="molecule type" value="Genomic_DNA"/>
</dbReference>
<protein>
    <submittedName>
        <fullName evidence="3">Abortive infection family protein</fullName>
    </submittedName>
</protein>
<evidence type="ECO:0000259" key="2">
    <source>
        <dbReference type="Pfam" id="PF14355"/>
    </source>
</evidence>
<dbReference type="AlphaFoldDB" id="A0A7X6S1V5"/>
<evidence type="ECO:0000313" key="3">
    <source>
        <dbReference type="EMBL" id="NKZ23404.1"/>
    </source>
</evidence>
<evidence type="ECO:0000256" key="1">
    <source>
        <dbReference type="SAM" id="Phobius"/>
    </source>
</evidence>